<name>A0ABW0HY43_9BACL</name>
<gene>
    <name evidence="1" type="ORF">ACFPOF_18770</name>
</gene>
<dbReference type="RefSeq" id="WP_378135393.1">
    <property type="nucleotide sequence ID" value="NZ_JBHSMI010000028.1"/>
</dbReference>
<dbReference type="InterPro" id="IPR017853">
    <property type="entry name" value="GH"/>
</dbReference>
<keyword evidence="2" id="KW-1185">Reference proteome</keyword>
<evidence type="ECO:0008006" key="3">
    <source>
        <dbReference type="Google" id="ProtNLM"/>
    </source>
</evidence>
<sequence>MIRRFRIKWLLGLILFLAVLSVPLIVWQLQSSEVLRVAILDKTVPDNTYREHKGLTWLLNYYKYVHPDKTAYSVKDDYFGYVPGESDANSVRELDTKDDYDLLYVTDTYGVYKNDLTGNVVEGNRSDKIYGGLQKDDIKQIKNAIYKGTTLIAEFNTFGSPTEADVREEMYGLLGLRWSGWIGRYFADLSEGGEVPKWAIDNYNNQTGEKWAFKGAGFLFVNDKDYVAVLEDGKDTRSRGSEFVLTDKGKAFVGKSVRTRYNYWFDVIEAGEGNEVLANYELNLTEAGTRKLQQLGIPSTFPAVTRNDAQMYSSYYFAGDFADNKEVSGFHQAAWLDRVYSVLARDSGGSQEKFYWKAYRPLMKRIFQEISEKKKHPESKQVSPETATIEGMSIPAKTGGQYLQVYKNGKWSDMLMKGVNIGIGKPGSFPGEAAITKAEYSRWFKAIGEMNSNTIRVFTLHPPAFYEALLEYNRKAASPIYLLQGVWVDEEKLVASGDAYNEEIMKEYFHDIRLMVDVIHGKADIPANPGHASGAYRADISAYVLGWLLGIEWNPEMVVSTDDKHKGMADYDGRYFKTEKATPFESWLARTMDETASYEADKYQWQRPMSFINWVTTDLLKHPSEPLEEEDLVSIDPNVIHAKPEYKAGYFASYNVYPYYPDFLNYETKYTEYVDHRGERNSYAGYLHDLKKAHNMPVFIAEFGVPESRGMTHRNVSGWNQGEHNEQEQGDIEAHLFEDIYKEGMAGGLVFAWQDEWFKRSWNTMDLDDPDRRPFWPNVQVSEQFFGMLAFDPGTPDSALYPDGDAADWERVKQSPMPLKGASVQPGAGSKPAAEIKQAFVSSDERSLMFRIDFGPNALPLDWSSTGAMILLDTIPNQGQHRIPGGSGLTTDAGIDFAIDLRGPGKSRIWVDSYYDSTYYMYGSQLNMMPKLDYANVKDNGIFNQMRLVLNKGMDVPNVHGQTLHLPLDTYETGQLRFGNGNPDSPDFDSLTDVAYDKQSGVVEVRIPWQLLNVKDPSTREIMSDLWKKGLEGSESTDGFKIALVTYRSDGQAGTDMPGSKDIGYAMPGLSGNTLRSEDMYTYRWDKWDVPTYHERLKKSYYIMQKVFGQFGRLND</sequence>
<accession>A0ABW0HY43</accession>
<dbReference type="Gene3D" id="3.20.20.80">
    <property type="entry name" value="Glycosidases"/>
    <property type="match status" value="1"/>
</dbReference>
<comment type="caution">
    <text evidence="1">The sequence shown here is derived from an EMBL/GenBank/DDBJ whole genome shotgun (WGS) entry which is preliminary data.</text>
</comment>
<dbReference type="Proteomes" id="UP001596113">
    <property type="component" value="Unassembled WGS sequence"/>
</dbReference>
<protein>
    <recommendedName>
        <fullName evidence="3">Family 2 glycosyl transferase</fullName>
    </recommendedName>
</protein>
<evidence type="ECO:0000313" key="2">
    <source>
        <dbReference type="Proteomes" id="UP001596113"/>
    </source>
</evidence>
<evidence type="ECO:0000313" key="1">
    <source>
        <dbReference type="EMBL" id="MFC5404787.1"/>
    </source>
</evidence>
<dbReference type="EMBL" id="JBHSMI010000028">
    <property type="protein sequence ID" value="MFC5404787.1"/>
    <property type="molecule type" value="Genomic_DNA"/>
</dbReference>
<dbReference type="SUPFAM" id="SSF51445">
    <property type="entry name" value="(Trans)glycosidases"/>
    <property type="match status" value="1"/>
</dbReference>
<organism evidence="1 2">
    <name type="scientific">Cohnella soli</name>
    <dbReference type="NCBI Taxonomy" id="425005"/>
    <lineage>
        <taxon>Bacteria</taxon>
        <taxon>Bacillati</taxon>
        <taxon>Bacillota</taxon>
        <taxon>Bacilli</taxon>
        <taxon>Bacillales</taxon>
        <taxon>Paenibacillaceae</taxon>
        <taxon>Cohnella</taxon>
    </lineage>
</organism>
<proteinExistence type="predicted"/>
<reference evidence="2" key="1">
    <citation type="journal article" date="2019" name="Int. J. Syst. Evol. Microbiol.">
        <title>The Global Catalogue of Microorganisms (GCM) 10K type strain sequencing project: providing services to taxonomists for standard genome sequencing and annotation.</title>
        <authorList>
            <consortium name="The Broad Institute Genomics Platform"/>
            <consortium name="The Broad Institute Genome Sequencing Center for Infectious Disease"/>
            <person name="Wu L."/>
            <person name="Ma J."/>
        </authorList>
    </citation>
    <scope>NUCLEOTIDE SEQUENCE [LARGE SCALE GENOMIC DNA]</scope>
    <source>
        <strain evidence="2">CGMCC 1.18575</strain>
    </source>
</reference>